<accession>A0A6B0UN68</accession>
<protein>
    <submittedName>
        <fullName evidence="1">Uncharacterized protein</fullName>
    </submittedName>
</protein>
<proteinExistence type="predicted"/>
<organism evidence="1">
    <name type="scientific">Ixodes ricinus</name>
    <name type="common">Common tick</name>
    <name type="synonym">Acarus ricinus</name>
    <dbReference type="NCBI Taxonomy" id="34613"/>
    <lineage>
        <taxon>Eukaryota</taxon>
        <taxon>Metazoa</taxon>
        <taxon>Ecdysozoa</taxon>
        <taxon>Arthropoda</taxon>
        <taxon>Chelicerata</taxon>
        <taxon>Arachnida</taxon>
        <taxon>Acari</taxon>
        <taxon>Parasitiformes</taxon>
        <taxon>Ixodida</taxon>
        <taxon>Ixodoidea</taxon>
        <taxon>Ixodidae</taxon>
        <taxon>Ixodinae</taxon>
        <taxon>Ixodes</taxon>
    </lineage>
</organism>
<dbReference type="EMBL" id="GIFC01009197">
    <property type="protein sequence ID" value="MXU91280.1"/>
    <property type="molecule type" value="Transcribed_RNA"/>
</dbReference>
<reference evidence="1" key="1">
    <citation type="submission" date="2019-12" db="EMBL/GenBank/DDBJ databases">
        <title>An insight into the sialome of adult female Ixodes ricinus ticks feeding for 6 days.</title>
        <authorList>
            <person name="Perner J."/>
            <person name="Ribeiro J.M.C."/>
        </authorList>
    </citation>
    <scope>NUCLEOTIDE SEQUENCE</scope>
    <source>
        <strain evidence="1">Semi-engorged</strain>
        <tissue evidence="1">Salivary glands</tissue>
    </source>
</reference>
<name>A0A6B0UN68_IXORI</name>
<dbReference type="AlphaFoldDB" id="A0A6B0UN68"/>
<evidence type="ECO:0000313" key="1">
    <source>
        <dbReference type="EMBL" id="MXU91280.1"/>
    </source>
</evidence>
<sequence length="121" mass="13295">MSHHCLFVTLRALPFSTTRTQNLCDEFSGSTRGKRVLMPFHPSVCALFLRHLYVSASRALSTPLCSSRFLTPPASALPFLHAGSVTQSAAQSASTPVSGIQSLHRLPFFFFFFKDCLAVTD</sequence>